<evidence type="ECO:0000256" key="7">
    <source>
        <dbReference type="RuleBase" id="RU000416"/>
    </source>
</evidence>
<name>A0ABY9R9P0_9BACT</name>
<dbReference type="InterPro" id="IPR031303">
    <property type="entry name" value="C5_meth_CS"/>
</dbReference>
<sequence>MTPPAATFSFIDLFAGIGGIRLGFEAAGGRCILSAEYDRYAQKTYRAFFGDTPDFSDVAKVTPPGDITQLPPHLVPDHDILVGGFPCQPFSLAGVSKKQSLGRPHGFDDPTQGTLFFNVKEILRVKRPKAFLLENVKNLCSHDSGRTFSVIRAALQELDYHLHYRVVDAIGWLPQHRERIFLVGFRKPSACPTGDQTWDVDRFDLNKVVPKADPVPLVDVLERAVPDKYTLGPGTWDTLVRHKANHAAKGQGFGYGMISPPFEGRTTRTLSARYHKDGAEILIDQGGARRPRRLTPLECCRLMGFPPGCQRWFDRNDEAHPQPVSDCQAYRQFGNSVAVPVVTAIAKAMVKAMRRCGAI</sequence>
<evidence type="ECO:0000256" key="5">
    <source>
        <dbReference type="ARBA" id="ARBA00047422"/>
    </source>
</evidence>
<evidence type="ECO:0000313" key="9">
    <source>
        <dbReference type="EMBL" id="WMW67380.1"/>
    </source>
</evidence>
<evidence type="ECO:0000256" key="4">
    <source>
        <dbReference type="ARBA" id="ARBA00022747"/>
    </source>
</evidence>
<dbReference type="PRINTS" id="PR00105">
    <property type="entry name" value="C5METTRFRASE"/>
</dbReference>
<dbReference type="InterPro" id="IPR029063">
    <property type="entry name" value="SAM-dependent_MTases_sf"/>
</dbReference>
<dbReference type="GO" id="GO:0032259">
    <property type="term" value="P:methylation"/>
    <property type="evidence" value="ECO:0007669"/>
    <property type="project" value="UniProtKB-KW"/>
</dbReference>
<keyword evidence="4" id="KW-0680">Restriction system</keyword>
<reference evidence="9" key="1">
    <citation type="submission" date="2023-09" db="EMBL/GenBank/DDBJ databases">
        <authorList>
            <consortium name="CW5 consortium"/>
            <person name="Lu C.-W."/>
        </authorList>
    </citation>
    <scope>NUCLEOTIDE SEQUENCE</scope>
    <source>
        <strain evidence="9">KPS</strain>
    </source>
</reference>
<keyword evidence="10" id="KW-1185">Reference proteome</keyword>
<dbReference type="PROSITE" id="PS51679">
    <property type="entry name" value="SAM_MT_C5"/>
    <property type="match status" value="1"/>
</dbReference>
<dbReference type="PROSITE" id="PS00095">
    <property type="entry name" value="C5_MTASE_2"/>
    <property type="match status" value="1"/>
</dbReference>
<dbReference type="InterPro" id="IPR018117">
    <property type="entry name" value="C5_DNA_meth_AS"/>
</dbReference>
<dbReference type="GO" id="GO:0003886">
    <property type="term" value="F:DNA (cytosine-5-)-methyltransferase activity"/>
    <property type="evidence" value="ECO:0007669"/>
    <property type="project" value="UniProtKB-EC"/>
</dbReference>
<dbReference type="InterPro" id="IPR001525">
    <property type="entry name" value="C5_MeTfrase"/>
</dbReference>
<protein>
    <recommendedName>
        <fullName evidence="8">Cytosine-specific methyltransferase</fullName>
        <ecNumber evidence="8">2.1.1.37</ecNumber>
    </recommendedName>
</protein>
<dbReference type="SUPFAM" id="SSF53335">
    <property type="entry name" value="S-adenosyl-L-methionine-dependent methyltransferases"/>
    <property type="match status" value="1"/>
</dbReference>
<evidence type="ECO:0000256" key="2">
    <source>
        <dbReference type="ARBA" id="ARBA00022679"/>
    </source>
</evidence>
<keyword evidence="2 6" id="KW-0808">Transferase</keyword>
<dbReference type="RefSeq" id="WP_309543154.1">
    <property type="nucleotide sequence ID" value="NZ_CP133659.1"/>
</dbReference>
<dbReference type="PANTHER" id="PTHR46098">
    <property type="entry name" value="TRNA (CYTOSINE(38)-C(5))-METHYLTRANSFERASE"/>
    <property type="match status" value="1"/>
</dbReference>
<dbReference type="NCBIfam" id="TIGR00675">
    <property type="entry name" value="dcm"/>
    <property type="match status" value="1"/>
</dbReference>
<feature type="active site" evidence="6">
    <location>
        <position position="87"/>
    </location>
</feature>
<gene>
    <name evidence="9" type="primary">dcm</name>
    <name evidence="9" type="ORF">KPS_000251</name>
</gene>
<evidence type="ECO:0000256" key="6">
    <source>
        <dbReference type="PROSITE-ProRule" id="PRU01016"/>
    </source>
</evidence>
<evidence type="ECO:0000256" key="8">
    <source>
        <dbReference type="RuleBase" id="RU000417"/>
    </source>
</evidence>
<dbReference type="Pfam" id="PF00145">
    <property type="entry name" value="DNA_methylase"/>
    <property type="match status" value="1"/>
</dbReference>
<organism evidence="9 10">
    <name type="scientific">Nitratidesulfovibrio liaohensis</name>
    <dbReference type="NCBI Taxonomy" id="2604158"/>
    <lineage>
        <taxon>Bacteria</taxon>
        <taxon>Pseudomonadati</taxon>
        <taxon>Thermodesulfobacteriota</taxon>
        <taxon>Desulfovibrionia</taxon>
        <taxon>Desulfovibrionales</taxon>
        <taxon>Desulfovibrionaceae</taxon>
        <taxon>Nitratidesulfovibrio</taxon>
    </lineage>
</organism>
<dbReference type="EC" id="2.1.1.37" evidence="8"/>
<keyword evidence="1 6" id="KW-0489">Methyltransferase</keyword>
<dbReference type="Gene3D" id="3.40.50.150">
    <property type="entry name" value="Vaccinia Virus protein VP39"/>
    <property type="match status" value="1"/>
</dbReference>
<dbReference type="EMBL" id="CP133659">
    <property type="protein sequence ID" value="WMW67380.1"/>
    <property type="molecule type" value="Genomic_DNA"/>
</dbReference>
<dbReference type="Proteomes" id="UP001180616">
    <property type="component" value="Chromosome"/>
</dbReference>
<accession>A0ABY9R9P0</accession>
<comment type="similarity">
    <text evidence="6 7">Belongs to the class I-like SAM-binding methyltransferase superfamily. C5-methyltransferase family.</text>
</comment>
<dbReference type="PROSITE" id="PS00094">
    <property type="entry name" value="C5_MTASE_1"/>
    <property type="match status" value="1"/>
</dbReference>
<dbReference type="Gene3D" id="3.90.120.30">
    <property type="match status" value="1"/>
</dbReference>
<evidence type="ECO:0000313" key="10">
    <source>
        <dbReference type="Proteomes" id="UP001180616"/>
    </source>
</evidence>
<evidence type="ECO:0000256" key="1">
    <source>
        <dbReference type="ARBA" id="ARBA00022603"/>
    </source>
</evidence>
<proteinExistence type="inferred from homology"/>
<comment type="catalytic activity">
    <reaction evidence="5 8">
        <text>a 2'-deoxycytidine in DNA + S-adenosyl-L-methionine = a 5-methyl-2'-deoxycytidine in DNA + S-adenosyl-L-homocysteine + H(+)</text>
        <dbReference type="Rhea" id="RHEA:13681"/>
        <dbReference type="Rhea" id="RHEA-COMP:11369"/>
        <dbReference type="Rhea" id="RHEA-COMP:11370"/>
        <dbReference type="ChEBI" id="CHEBI:15378"/>
        <dbReference type="ChEBI" id="CHEBI:57856"/>
        <dbReference type="ChEBI" id="CHEBI:59789"/>
        <dbReference type="ChEBI" id="CHEBI:85452"/>
        <dbReference type="ChEBI" id="CHEBI:85454"/>
        <dbReference type="EC" id="2.1.1.37"/>
    </reaction>
</comment>
<dbReference type="CDD" id="cd00315">
    <property type="entry name" value="Cyt_C5_DNA_methylase"/>
    <property type="match status" value="1"/>
</dbReference>
<evidence type="ECO:0000256" key="3">
    <source>
        <dbReference type="ARBA" id="ARBA00022691"/>
    </source>
</evidence>
<dbReference type="InterPro" id="IPR050750">
    <property type="entry name" value="C5-MTase"/>
</dbReference>
<dbReference type="PANTHER" id="PTHR46098:SF1">
    <property type="entry name" value="TRNA (CYTOSINE(38)-C(5))-METHYLTRANSFERASE"/>
    <property type="match status" value="1"/>
</dbReference>
<keyword evidence="3 6" id="KW-0949">S-adenosyl-L-methionine</keyword>